<feature type="transmembrane region" description="Helical" evidence="1">
    <location>
        <begin position="12"/>
        <end position="35"/>
    </location>
</feature>
<evidence type="ECO:0000313" key="3">
    <source>
        <dbReference type="Proteomes" id="UP001517376"/>
    </source>
</evidence>
<evidence type="ECO:0000256" key="1">
    <source>
        <dbReference type="SAM" id="Phobius"/>
    </source>
</evidence>
<reference evidence="3" key="1">
    <citation type="submission" date="2020-01" db="EMBL/GenBank/DDBJ databases">
        <title>Sphingomonas sp. strain CSW-10.</title>
        <authorList>
            <person name="Chen W.-M."/>
        </authorList>
    </citation>
    <scope>NUCLEOTIDE SEQUENCE [LARGE SCALE GENOMIC DNA]</scope>
    <source>
        <strain evidence="3">CCP-1</strain>
    </source>
</reference>
<dbReference type="Proteomes" id="UP001517376">
    <property type="component" value="Unassembled WGS sequence"/>
</dbReference>
<feature type="transmembrane region" description="Helical" evidence="1">
    <location>
        <begin position="78"/>
        <end position="96"/>
    </location>
</feature>
<keyword evidence="1" id="KW-0812">Transmembrane</keyword>
<protein>
    <submittedName>
        <fullName evidence="2">Uncharacterized protein</fullName>
    </submittedName>
</protein>
<accession>A0ABW9Y4Q8</accession>
<comment type="caution">
    <text evidence="2">The sequence shown here is derived from an EMBL/GenBank/DDBJ whole genome shotgun (WGS) entry which is preliminary data.</text>
</comment>
<keyword evidence="3" id="KW-1185">Reference proteome</keyword>
<gene>
    <name evidence="2" type="ORF">GU920_05055</name>
</gene>
<organism evidence="2 3">
    <name type="scientific">Paragemmobacter ruber</name>
    <dbReference type="NCBI Taxonomy" id="1985673"/>
    <lineage>
        <taxon>Bacteria</taxon>
        <taxon>Pseudomonadati</taxon>
        <taxon>Pseudomonadota</taxon>
        <taxon>Alphaproteobacteria</taxon>
        <taxon>Rhodobacterales</taxon>
        <taxon>Paracoccaceae</taxon>
        <taxon>Paragemmobacter</taxon>
    </lineage>
</organism>
<proteinExistence type="predicted"/>
<evidence type="ECO:0000313" key="2">
    <source>
        <dbReference type="EMBL" id="NBE06892.1"/>
    </source>
</evidence>
<keyword evidence="1" id="KW-0472">Membrane</keyword>
<name>A0ABW9Y4Q8_9RHOB</name>
<keyword evidence="1" id="KW-1133">Transmembrane helix</keyword>
<sequence length="104" mass="11335">MPNAQSVIEAAATLTFLLCWSGVALIFLSMIIPLVRQRAFWKTLVLPFAERSRLQGELIHALLQVIGKSRLNRIGQRLGAAGLTLGLFTGIAWLALRITQGPAP</sequence>
<dbReference type="RefSeq" id="WP_161765852.1">
    <property type="nucleotide sequence ID" value="NZ_JAAATW010000001.1"/>
</dbReference>
<dbReference type="EMBL" id="JAAATW010000001">
    <property type="protein sequence ID" value="NBE06892.1"/>
    <property type="molecule type" value="Genomic_DNA"/>
</dbReference>